<dbReference type="PANTHER" id="PTHR30588:SF0">
    <property type="entry name" value="BRANCHED-CHAIN AMINO ACID PERMEASE BRNQ"/>
    <property type="match status" value="1"/>
</dbReference>
<feature type="transmembrane region" description="Helical" evidence="9">
    <location>
        <begin position="349"/>
        <end position="369"/>
    </location>
</feature>
<dbReference type="GO" id="GO:0015190">
    <property type="term" value="F:L-leucine transmembrane transporter activity"/>
    <property type="evidence" value="ECO:0007669"/>
    <property type="project" value="TreeGrafter"/>
</dbReference>
<keyword evidence="3 9" id="KW-0813">Transport</keyword>
<keyword evidence="5 9" id="KW-0812">Transmembrane</keyword>
<organism evidence="10 11">
    <name type="scientific">Periweissella cryptocerci</name>
    <dbReference type="NCBI Taxonomy" id="2506420"/>
    <lineage>
        <taxon>Bacteria</taxon>
        <taxon>Bacillati</taxon>
        <taxon>Bacillota</taxon>
        <taxon>Bacilli</taxon>
        <taxon>Lactobacillales</taxon>
        <taxon>Lactobacillaceae</taxon>
        <taxon>Periweissella</taxon>
    </lineage>
</organism>
<evidence type="ECO:0000256" key="9">
    <source>
        <dbReference type="RuleBase" id="RU362122"/>
    </source>
</evidence>
<dbReference type="PANTHER" id="PTHR30588">
    <property type="entry name" value="BRANCHED-CHAIN AMINO ACID TRANSPORT SYSTEM 2 CARRIER PROTEIN"/>
    <property type="match status" value="1"/>
</dbReference>
<protein>
    <recommendedName>
        <fullName evidence="9">Branched-chain amino acid transport system carrier protein</fullName>
    </recommendedName>
</protein>
<dbReference type="OrthoDB" id="9783920at2"/>
<accession>A0A4P6YUH1</accession>
<feature type="transmembrane region" description="Helical" evidence="9">
    <location>
        <begin position="48"/>
        <end position="70"/>
    </location>
</feature>
<gene>
    <name evidence="10" type="primary">brnQ</name>
    <name evidence="10" type="ORF">EQG49_07770</name>
</gene>
<proteinExistence type="inferred from homology"/>
<dbReference type="GO" id="GO:0005304">
    <property type="term" value="F:L-valine transmembrane transporter activity"/>
    <property type="evidence" value="ECO:0007669"/>
    <property type="project" value="TreeGrafter"/>
</dbReference>
<feature type="transmembrane region" description="Helical" evidence="9">
    <location>
        <begin position="157"/>
        <end position="175"/>
    </location>
</feature>
<dbReference type="GO" id="GO:0015820">
    <property type="term" value="P:L-leucine transport"/>
    <property type="evidence" value="ECO:0007669"/>
    <property type="project" value="TreeGrafter"/>
</dbReference>
<dbReference type="KEGG" id="wei:EQG49_07770"/>
<evidence type="ECO:0000256" key="1">
    <source>
        <dbReference type="ARBA" id="ARBA00004651"/>
    </source>
</evidence>
<keyword evidence="8 9" id="KW-0472">Membrane</keyword>
<evidence type="ECO:0000256" key="5">
    <source>
        <dbReference type="ARBA" id="ARBA00022692"/>
    </source>
</evidence>
<comment type="subcellular location">
    <subcellularLocation>
        <location evidence="1 9">Cell membrane</location>
        <topology evidence="1 9">Multi-pass membrane protein</topology>
    </subcellularLocation>
</comment>
<evidence type="ECO:0000313" key="10">
    <source>
        <dbReference type="EMBL" id="QBO36366.1"/>
    </source>
</evidence>
<keyword evidence="6 9" id="KW-0029">Amino-acid transport</keyword>
<dbReference type="Proteomes" id="UP000292886">
    <property type="component" value="Chromosome"/>
</dbReference>
<dbReference type="InterPro" id="IPR004685">
    <property type="entry name" value="Brnchd-chn_aa_trnsp_Livcs"/>
</dbReference>
<feature type="transmembrane region" description="Helical" evidence="9">
    <location>
        <begin position="381"/>
        <end position="400"/>
    </location>
</feature>
<feature type="transmembrane region" description="Helical" evidence="9">
    <location>
        <begin position="429"/>
        <end position="446"/>
    </location>
</feature>
<evidence type="ECO:0000313" key="11">
    <source>
        <dbReference type="Proteomes" id="UP000292886"/>
    </source>
</evidence>
<evidence type="ECO:0000256" key="7">
    <source>
        <dbReference type="ARBA" id="ARBA00022989"/>
    </source>
</evidence>
<keyword evidence="7 9" id="KW-1133">Transmembrane helix</keyword>
<comment type="function">
    <text evidence="9">Component of the transport system for branched-chain amino acids.</text>
</comment>
<evidence type="ECO:0000256" key="4">
    <source>
        <dbReference type="ARBA" id="ARBA00022475"/>
    </source>
</evidence>
<evidence type="ECO:0000256" key="6">
    <source>
        <dbReference type="ARBA" id="ARBA00022970"/>
    </source>
</evidence>
<evidence type="ECO:0000256" key="8">
    <source>
        <dbReference type="ARBA" id="ARBA00023136"/>
    </source>
</evidence>
<feature type="transmembrane region" description="Helical" evidence="9">
    <location>
        <begin position="208"/>
        <end position="227"/>
    </location>
</feature>
<dbReference type="GO" id="GO:0005886">
    <property type="term" value="C:plasma membrane"/>
    <property type="evidence" value="ECO:0007669"/>
    <property type="project" value="UniProtKB-SubCell"/>
</dbReference>
<dbReference type="NCBIfam" id="TIGR00796">
    <property type="entry name" value="livcs"/>
    <property type="match status" value="1"/>
</dbReference>
<dbReference type="EMBL" id="CP037940">
    <property type="protein sequence ID" value="QBO36366.1"/>
    <property type="molecule type" value="Genomic_DNA"/>
</dbReference>
<dbReference type="GO" id="GO:0015188">
    <property type="term" value="F:L-isoleucine transmembrane transporter activity"/>
    <property type="evidence" value="ECO:0007669"/>
    <property type="project" value="TreeGrafter"/>
</dbReference>
<feature type="transmembrane region" description="Helical" evidence="9">
    <location>
        <begin position="82"/>
        <end position="104"/>
    </location>
</feature>
<name>A0A4P6YUH1_9LACO</name>
<dbReference type="AlphaFoldDB" id="A0A4P6YUH1"/>
<reference evidence="11" key="1">
    <citation type="submission" date="2019-03" db="EMBL/GenBank/DDBJ databases">
        <title>Weissella sp. 26KH-42 Genome sequencing.</title>
        <authorList>
            <person name="Heo J."/>
            <person name="Kim S.-J."/>
            <person name="Kim J.-S."/>
            <person name="Hong S.-B."/>
            <person name="Kwon S.-W."/>
        </authorList>
    </citation>
    <scope>NUCLEOTIDE SEQUENCE [LARGE SCALE GENOMIC DNA]</scope>
    <source>
        <strain evidence="11">26KH-42</strain>
    </source>
</reference>
<evidence type="ECO:0000256" key="2">
    <source>
        <dbReference type="ARBA" id="ARBA00008540"/>
    </source>
</evidence>
<dbReference type="Pfam" id="PF05525">
    <property type="entry name" value="Branch_AA_trans"/>
    <property type="match status" value="1"/>
</dbReference>
<comment type="caution">
    <text evidence="9">Lacks conserved residue(s) required for the propagation of feature annotation.</text>
</comment>
<feature type="transmembrane region" description="Helical" evidence="9">
    <location>
        <begin position="124"/>
        <end position="145"/>
    </location>
</feature>
<feature type="transmembrane region" description="Helical" evidence="9">
    <location>
        <begin position="326"/>
        <end position="343"/>
    </location>
</feature>
<dbReference type="GO" id="GO:0015818">
    <property type="term" value="P:isoleucine transport"/>
    <property type="evidence" value="ECO:0007669"/>
    <property type="project" value="TreeGrafter"/>
</dbReference>
<keyword evidence="11" id="KW-1185">Reference proteome</keyword>
<comment type="similarity">
    <text evidence="2 9">Belongs to the branched chain amino acid transporter family.</text>
</comment>
<feature type="transmembrane region" description="Helical" evidence="9">
    <location>
        <begin position="290"/>
        <end position="314"/>
    </location>
</feature>
<feature type="transmembrane region" description="Helical" evidence="9">
    <location>
        <begin position="239"/>
        <end position="260"/>
    </location>
</feature>
<sequence length="462" mass="50108">MLMNNRSSLSWKQYALIASTVFGLFFGAGNLIFPVSLGQQAANNIFSTGAGFLSTAILLPLLGIVAIAATRARGVYDLAKPVGHKYATFLMVALFVLIGPAYAMPRLATVPYTIAFEQYVKPSHSALFLFIFSLLFFGLTYILSVNENKISDVIGKYLNPLFLVLVIILLGFIIFKPMGSTAGFNAVAPYNTAPFTNGFLQGYGTMDALASLEFGILAVTFVANLGVKEPKKNAITTFKAGLFGILGMGIIYAGLMYAGATSLNHFPIGANGGVVLAQIAEYYFGPFGSAIFAAIAGLACITTAIGLASAFGVAFHERWPRFSYRTYVAVPVFLSFLLANVGLTELIKISVPFLFFVYPLAITLIILSLTRPLFHGARPVYVWVTSLTLISSVLDAAAGFKDLIKAQWLHDLVDWAIKYVPLYKYQLDFIVPALIGLVIGLIIYMANRQKYIAAYKPTLNND</sequence>
<keyword evidence="4" id="KW-1003">Cell membrane</keyword>
<evidence type="ECO:0000256" key="3">
    <source>
        <dbReference type="ARBA" id="ARBA00022448"/>
    </source>
</evidence>